<accession>A0A9N9AFH1</accession>
<comment type="caution">
    <text evidence="1">The sequence shown here is derived from an EMBL/GenBank/DDBJ whole genome shotgun (WGS) entry which is preliminary data.</text>
</comment>
<reference evidence="1" key="1">
    <citation type="submission" date="2021-06" db="EMBL/GenBank/DDBJ databases">
        <authorList>
            <person name="Kallberg Y."/>
            <person name="Tangrot J."/>
            <person name="Rosling A."/>
        </authorList>
    </citation>
    <scope>NUCLEOTIDE SEQUENCE</scope>
    <source>
        <strain evidence="1">IN212</strain>
    </source>
</reference>
<evidence type="ECO:0000313" key="2">
    <source>
        <dbReference type="Proteomes" id="UP000789396"/>
    </source>
</evidence>
<organism evidence="1 2">
    <name type="scientific">Racocetra fulgida</name>
    <dbReference type="NCBI Taxonomy" id="60492"/>
    <lineage>
        <taxon>Eukaryota</taxon>
        <taxon>Fungi</taxon>
        <taxon>Fungi incertae sedis</taxon>
        <taxon>Mucoromycota</taxon>
        <taxon>Glomeromycotina</taxon>
        <taxon>Glomeromycetes</taxon>
        <taxon>Diversisporales</taxon>
        <taxon>Gigasporaceae</taxon>
        <taxon>Racocetra</taxon>
    </lineage>
</organism>
<sequence length="73" mass="8369">MGDNVQENVRVGEDVPTVREQPRVEIINRISGFEFNINHIIGAARCPKGSGEQKYLEEAFNKLETEIQTDKFY</sequence>
<name>A0A9N9AFH1_9GLOM</name>
<evidence type="ECO:0000313" key="1">
    <source>
        <dbReference type="EMBL" id="CAG8526691.1"/>
    </source>
</evidence>
<dbReference type="EMBL" id="CAJVPZ010003216">
    <property type="protein sequence ID" value="CAG8526691.1"/>
    <property type="molecule type" value="Genomic_DNA"/>
</dbReference>
<keyword evidence="2" id="KW-1185">Reference proteome</keyword>
<gene>
    <name evidence="1" type="ORF">RFULGI_LOCUS3602</name>
</gene>
<dbReference type="AlphaFoldDB" id="A0A9N9AFH1"/>
<protein>
    <submittedName>
        <fullName evidence="1">2201_t:CDS:1</fullName>
    </submittedName>
</protein>
<proteinExistence type="predicted"/>
<dbReference type="Proteomes" id="UP000789396">
    <property type="component" value="Unassembled WGS sequence"/>
</dbReference>